<reference evidence="2 3" key="1">
    <citation type="submission" date="2018-05" db="EMBL/GenBank/DDBJ databases">
        <title>Draft genome sequence of Rhodanobacter denitrificans Yn1 isolated from gold copper mine.</title>
        <authorList>
            <person name="Yang N."/>
            <person name="Mazhar H.S."/>
            <person name="Rensing C."/>
        </authorList>
    </citation>
    <scope>NUCLEOTIDE SEQUENCE [LARGE SCALE GENOMIC DNA]</scope>
    <source>
        <strain evidence="2 3">Yn1</strain>
    </source>
</reference>
<accession>A0A368KFE8</accession>
<feature type="non-terminal residue" evidence="2">
    <location>
        <position position="26"/>
    </location>
</feature>
<name>A0A368KFE8_9GAMM</name>
<proteinExistence type="predicted"/>
<dbReference type="AlphaFoldDB" id="A0A368KFE8"/>
<evidence type="ECO:0000313" key="3">
    <source>
        <dbReference type="Proteomes" id="UP000252387"/>
    </source>
</evidence>
<dbReference type="EMBL" id="QFWQ01000006">
    <property type="protein sequence ID" value="RCS29826.1"/>
    <property type="molecule type" value="Genomic_DNA"/>
</dbReference>
<sequence length="26" mass="2888">MAELLLSTPLDPQQHDYTKAMQRSGG</sequence>
<dbReference type="Proteomes" id="UP000252387">
    <property type="component" value="Unassembled WGS sequence"/>
</dbReference>
<organism evidence="2 3">
    <name type="scientific">Rhodanobacter denitrificans</name>
    <dbReference type="NCBI Taxonomy" id="666685"/>
    <lineage>
        <taxon>Bacteria</taxon>
        <taxon>Pseudomonadati</taxon>
        <taxon>Pseudomonadota</taxon>
        <taxon>Gammaproteobacteria</taxon>
        <taxon>Lysobacterales</taxon>
        <taxon>Rhodanobacteraceae</taxon>
        <taxon>Rhodanobacter</taxon>
    </lineage>
</organism>
<feature type="region of interest" description="Disordered" evidence="1">
    <location>
        <begin position="1"/>
        <end position="26"/>
    </location>
</feature>
<keyword evidence="3" id="KW-1185">Reference proteome</keyword>
<gene>
    <name evidence="2" type="ORF">DEO45_11830</name>
</gene>
<protein>
    <submittedName>
        <fullName evidence="2">Uncharacterized protein</fullName>
    </submittedName>
</protein>
<evidence type="ECO:0000256" key="1">
    <source>
        <dbReference type="SAM" id="MobiDB-lite"/>
    </source>
</evidence>
<comment type="caution">
    <text evidence="2">The sequence shown here is derived from an EMBL/GenBank/DDBJ whole genome shotgun (WGS) entry which is preliminary data.</text>
</comment>
<evidence type="ECO:0000313" key="2">
    <source>
        <dbReference type="EMBL" id="RCS29826.1"/>
    </source>
</evidence>